<evidence type="ECO:0000313" key="1">
    <source>
        <dbReference type="EMBL" id="MBO0660997.1"/>
    </source>
</evidence>
<accession>A0A939JUI8</accession>
<proteinExistence type="predicted"/>
<dbReference type="Proteomes" id="UP000664122">
    <property type="component" value="Unassembled WGS sequence"/>
</dbReference>
<name>A0A939JUI8_9HYPH</name>
<evidence type="ECO:0000313" key="2">
    <source>
        <dbReference type="Proteomes" id="UP000664122"/>
    </source>
</evidence>
<dbReference type="RefSeq" id="WP_207255648.1">
    <property type="nucleotide sequence ID" value="NZ_JAFMPP010000001.1"/>
</dbReference>
<reference evidence="1" key="1">
    <citation type="submission" date="2021-03" db="EMBL/GenBank/DDBJ databases">
        <title>Whole genome sequence of Jiella sp. CQZ9-1.</title>
        <authorList>
            <person name="Tuo L."/>
        </authorList>
    </citation>
    <scope>NUCLEOTIDE SEQUENCE</scope>
    <source>
        <strain evidence="1">CQZ9-1</strain>
    </source>
</reference>
<organism evidence="1 2">
    <name type="scientific">Jiella flava</name>
    <dbReference type="NCBI Taxonomy" id="2816857"/>
    <lineage>
        <taxon>Bacteria</taxon>
        <taxon>Pseudomonadati</taxon>
        <taxon>Pseudomonadota</taxon>
        <taxon>Alphaproteobacteria</taxon>
        <taxon>Hyphomicrobiales</taxon>
        <taxon>Aurantimonadaceae</taxon>
        <taxon>Jiella</taxon>
    </lineage>
</organism>
<keyword evidence="2" id="KW-1185">Reference proteome</keyword>
<protein>
    <submittedName>
        <fullName evidence="1">Uncharacterized protein</fullName>
    </submittedName>
</protein>
<comment type="caution">
    <text evidence="1">The sequence shown here is derived from an EMBL/GenBank/DDBJ whole genome shotgun (WGS) entry which is preliminary data.</text>
</comment>
<dbReference type="EMBL" id="JAFMPP010000001">
    <property type="protein sequence ID" value="MBO0660997.1"/>
    <property type="molecule type" value="Genomic_DNA"/>
</dbReference>
<gene>
    <name evidence="1" type="ORF">J1C48_00285</name>
</gene>
<sequence>MILYGNSHVECVARAGVTWPDFSIARICSIREEEDELSGKQMTGSFIERSRNFSRSVKIFTSYLGTYHNIIGLLNHNIPFSLLDGFDDLDLNNVEIVPESVMEEVISDYWKSKSFLPRLRESTNCEIYHLMSPPPKQDLQRFASKAKRYRGQAIADYGYAPAKHRLALWKLEKAFIDQYLNSLGVTSLGPPADAATPEGYLKPEFCAYDAQHGNEAYGALVARQIHQVAEAEEPLTVSR</sequence>
<dbReference type="AlphaFoldDB" id="A0A939JUI8"/>